<reference evidence="2" key="1">
    <citation type="submission" date="2019-11" db="EMBL/GenBank/DDBJ databases">
        <title>Genome sequence of Heliorestis convoluta strain HH, an alkaliphilic and minimalistic phototrophic bacterium from a soda lake in Egypt.</title>
        <authorList>
            <person name="Dewey E.D."/>
            <person name="Stokes L.M."/>
            <person name="Burchell B.M."/>
            <person name="Shaffer K.N."/>
            <person name="Huntington A.M."/>
            <person name="Baker J.M."/>
            <person name="Nadendla S."/>
            <person name="Giglio M.G."/>
            <person name="Touchman J.W."/>
            <person name="Blankenship R.E."/>
            <person name="Madigan M.T."/>
            <person name="Sattley W.M."/>
        </authorList>
    </citation>
    <scope>NUCLEOTIDE SEQUENCE [LARGE SCALE GENOMIC DNA]</scope>
    <source>
        <strain evidence="2">HH</strain>
    </source>
</reference>
<evidence type="ECO:0000313" key="2">
    <source>
        <dbReference type="Proteomes" id="UP000366051"/>
    </source>
</evidence>
<sequence length="97" mass="10868">MGIGRVKTFIDVIELAPLKSGQGVADHIVASMGAYRVELHASTEEGRTAFQIREIPGLEVKENMILVCDTGRYRITEIKRKEDMYLEALVQKDCKSV</sequence>
<accession>A0A5Q2MZB9</accession>
<protein>
    <submittedName>
        <fullName evidence="1">Head-tail adaptor protein</fullName>
    </submittedName>
</protein>
<keyword evidence="2" id="KW-1185">Reference proteome</keyword>
<dbReference type="AlphaFoldDB" id="A0A5Q2MZB9"/>
<name>A0A5Q2MZB9_9FIRM</name>
<dbReference type="Proteomes" id="UP000366051">
    <property type="component" value="Chromosome"/>
</dbReference>
<dbReference type="OrthoDB" id="3078425at2"/>
<dbReference type="EMBL" id="CP045875">
    <property type="protein sequence ID" value="QGG47371.1"/>
    <property type="molecule type" value="Genomic_DNA"/>
</dbReference>
<organism evidence="1 2">
    <name type="scientific">Heliorestis convoluta</name>
    <dbReference type="NCBI Taxonomy" id="356322"/>
    <lineage>
        <taxon>Bacteria</taxon>
        <taxon>Bacillati</taxon>
        <taxon>Bacillota</taxon>
        <taxon>Clostridia</taxon>
        <taxon>Eubacteriales</taxon>
        <taxon>Heliobacteriaceae</taxon>
        <taxon>Heliorestis</taxon>
    </lineage>
</organism>
<gene>
    <name evidence="1" type="ORF">FTV88_1224</name>
</gene>
<proteinExistence type="predicted"/>
<dbReference type="RefSeq" id="WP_153724767.1">
    <property type="nucleotide sequence ID" value="NZ_CP045875.1"/>
</dbReference>
<evidence type="ECO:0000313" key="1">
    <source>
        <dbReference type="EMBL" id="QGG47371.1"/>
    </source>
</evidence>
<dbReference type="KEGG" id="hcv:FTV88_1224"/>